<dbReference type="InterPro" id="IPR006311">
    <property type="entry name" value="TAT_signal"/>
</dbReference>
<evidence type="ECO:0000313" key="5">
    <source>
        <dbReference type="EMBL" id="MBC4015821.1"/>
    </source>
</evidence>
<dbReference type="PANTHER" id="PTHR30290:SF38">
    <property type="entry name" value="D,D-DIPEPTIDE-BINDING PERIPLASMIC PROTEIN DDPA-RELATED"/>
    <property type="match status" value="1"/>
</dbReference>
<dbReference type="GO" id="GO:0030288">
    <property type="term" value="C:outer membrane-bounded periplasmic space"/>
    <property type="evidence" value="ECO:0007669"/>
    <property type="project" value="UniProtKB-ARBA"/>
</dbReference>
<dbReference type="EMBL" id="JACOMF010000010">
    <property type="protein sequence ID" value="MBC4015821.1"/>
    <property type="molecule type" value="Genomic_DNA"/>
</dbReference>
<organism evidence="5 6">
    <name type="scientific">Siccirubricoccus deserti</name>
    <dbReference type="NCBI Taxonomy" id="2013562"/>
    <lineage>
        <taxon>Bacteria</taxon>
        <taxon>Pseudomonadati</taxon>
        <taxon>Pseudomonadota</taxon>
        <taxon>Alphaproteobacteria</taxon>
        <taxon>Acetobacterales</taxon>
        <taxon>Roseomonadaceae</taxon>
        <taxon>Siccirubricoccus</taxon>
    </lineage>
</organism>
<dbReference type="PIRSF" id="PIRSF002741">
    <property type="entry name" value="MppA"/>
    <property type="match status" value="1"/>
</dbReference>
<keyword evidence="6" id="KW-1185">Reference proteome</keyword>
<evidence type="ECO:0000259" key="4">
    <source>
        <dbReference type="Pfam" id="PF00496"/>
    </source>
</evidence>
<dbReference type="GO" id="GO:0015833">
    <property type="term" value="P:peptide transport"/>
    <property type="evidence" value="ECO:0007669"/>
    <property type="project" value="TreeGrafter"/>
</dbReference>
<comment type="caution">
    <text evidence="5">The sequence shown here is derived from an EMBL/GenBank/DDBJ whole genome shotgun (WGS) entry which is preliminary data.</text>
</comment>
<name>A0A9X0UDM0_9PROT</name>
<proteinExistence type="inferred from homology"/>
<dbReference type="InterPro" id="IPR039424">
    <property type="entry name" value="SBP_5"/>
</dbReference>
<dbReference type="Gene3D" id="3.10.105.10">
    <property type="entry name" value="Dipeptide-binding Protein, Domain 3"/>
    <property type="match status" value="1"/>
</dbReference>
<dbReference type="Pfam" id="PF00496">
    <property type="entry name" value="SBP_bac_5"/>
    <property type="match status" value="1"/>
</dbReference>
<gene>
    <name evidence="5" type="ORF">H7965_10845</name>
</gene>
<dbReference type="AlphaFoldDB" id="A0A9X0UDM0"/>
<sequence length="526" mass="58377">MMRRRGLLGGAAAAAALVRLALAQRGRVLRFVPQADLSALDPIWTTSNVTRNMGYMVYDTLYGSDAEFRPRPQMAAGHVEEEDGRRVTITLREGLRFHDGAPVLARDAAASVTRWMRRHAMGQKLAPLVEEISAPDDRRLQFRLKRAFPLLIEALASPVAPPCFIMPERLAKTDPFTQLREVMGSGPYRFLADEFVSGSGAAFARNEVYSPTPVAASGYTAGPKLAHFDRVEWKIIPDAATASAAMQAGEIDWYEQPPPEIQQLLRRNRGIAIEPIDPLPMMALMRFNHLQPPFDKAAMRRALLPAIDQESFMQAAVGTDPALYQTDAGFFTPGGPMASDVGLEPLRGPRSLDRARALLKEAGYTNQQIRLLGPTDILVPSALTQMALDLFRRLGVNLDAALTDWGTVVQRRTSKEPLERGGWSVSMYAFSSMDFLTPATNPTLRANGAGAWFGWPDIPRLEALRDAWFEAPTLDQRKALAREMQVLAMQELPYIPVGAYRSQTAVRRDLVDRVRGLAIFWNIRRA</sequence>
<dbReference type="Gene3D" id="3.40.190.10">
    <property type="entry name" value="Periplasmic binding protein-like II"/>
    <property type="match status" value="1"/>
</dbReference>
<dbReference type="Proteomes" id="UP000600101">
    <property type="component" value="Unassembled WGS sequence"/>
</dbReference>
<dbReference type="InterPro" id="IPR000914">
    <property type="entry name" value="SBP_5_dom"/>
</dbReference>
<evidence type="ECO:0000256" key="2">
    <source>
        <dbReference type="ARBA" id="ARBA00005695"/>
    </source>
</evidence>
<reference evidence="5" key="1">
    <citation type="submission" date="2020-08" db="EMBL/GenBank/DDBJ databases">
        <authorList>
            <person name="Hu Y."/>
            <person name="Nguyen S.V."/>
            <person name="Li F."/>
            <person name="Fanning S."/>
        </authorList>
    </citation>
    <scope>NUCLEOTIDE SEQUENCE</scope>
    <source>
        <strain evidence="5">SYSU D8009</strain>
    </source>
</reference>
<comment type="similarity">
    <text evidence="2">Belongs to the bacterial solute-binding protein 5 family.</text>
</comment>
<dbReference type="InterPro" id="IPR030678">
    <property type="entry name" value="Peptide/Ni-bd"/>
</dbReference>
<accession>A0A9X0UDM0</accession>
<dbReference type="GO" id="GO:1904680">
    <property type="term" value="F:peptide transmembrane transporter activity"/>
    <property type="evidence" value="ECO:0007669"/>
    <property type="project" value="TreeGrafter"/>
</dbReference>
<evidence type="ECO:0000256" key="3">
    <source>
        <dbReference type="ARBA" id="ARBA00022729"/>
    </source>
</evidence>
<dbReference type="PROSITE" id="PS51318">
    <property type="entry name" value="TAT"/>
    <property type="match status" value="1"/>
</dbReference>
<dbReference type="SUPFAM" id="SSF53850">
    <property type="entry name" value="Periplasmic binding protein-like II"/>
    <property type="match status" value="1"/>
</dbReference>
<protein>
    <submittedName>
        <fullName evidence="5">ABC transporter substrate-binding protein</fullName>
    </submittedName>
</protein>
<comment type="subcellular location">
    <subcellularLocation>
        <location evidence="1">Periplasm</location>
    </subcellularLocation>
</comment>
<dbReference type="PANTHER" id="PTHR30290">
    <property type="entry name" value="PERIPLASMIC BINDING COMPONENT OF ABC TRANSPORTER"/>
    <property type="match status" value="1"/>
</dbReference>
<evidence type="ECO:0000256" key="1">
    <source>
        <dbReference type="ARBA" id="ARBA00004418"/>
    </source>
</evidence>
<dbReference type="GO" id="GO:0043190">
    <property type="term" value="C:ATP-binding cassette (ABC) transporter complex"/>
    <property type="evidence" value="ECO:0007669"/>
    <property type="project" value="InterPro"/>
</dbReference>
<feature type="domain" description="Solute-binding protein family 5" evidence="4">
    <location>
        <begin position="70"/>
        <end position="428"/>
    </location>
</feature>
<evidence type="ECO:0000313" key="6">
    <source>
        <dbReference type="Proteomes" id="UP000600101"/>
    </source>
</evidence>
<keyword evidence="3" id="KW-0732">Signal</keyword>
<dbReference type="CDD" id="cd08502">
    <property type="entry name" value="PBP2_NikA_DppA_OppA_like_16"/>
    <property type="match status" value="1"/>
</dbReference>